<dbReference type="Pfam" id="PF03652">
    <property type="entry name" value="RuvX"/>
    <property type="match status" value="1"/>
</dbReference>
<evidence type="ECO:0000256" key="2">
    <source>
        <dbReference type="ARBA" id="ARBA00022517"/>
    </source>
</evidence>
<dbReference type="SUPFAM" id="SSF53098">
    <property type="entry name" value="Ribonuclease H-like"/>
    <property type="match status" value="1"/>
</dbReference>
<keyword evidence="1 5" id="KW-0963">Cytoplasm</keyword>
<evidence type="ECO:0000256" key="4">
    <source>
        <dbReference type="ARBA" id="ARBA00022801"/>
    </source>
</evidence>
<keyword evidence="2 5" id="KW-0690">Ribosome biogenesis</keyword>
<accession>A0A0G0EPQ3</accession>
<dbReference type="InterPro" id="IPR037027">
    <property type="entry name" value="YqgF/RNaseH-like_dom_sf"/>
</dbReference>
<dbReference type="HAMAP" id="MF_00651">
    <property type="entry name" value="Nuclease_YqgF"/>
    <property type="match status" value="1"/>
</dbReference>
<evidence type="ECO:0000313" key="8">
    <source>
        <dbReference type="Proteomes" id="UP000034581"/>
    </source>
</evidence>
<dbReference type="CDD" id="cd16964">
    <property type="entry name" value="YqgF"/>
    <property type="match status" value="1"/>
</dbReference>
<reference evidence="7 8" key="1">
    <citation type="journal article" date="2015" name="Nature">
        <title>rRNA introns, odd ribosomes, and small enigmatic genomes across a large radiation of phyla.</title>
        <authorList>
            <person name="Brown C.T."/>
            <person name="Hug L.A."/>
            <person name="Thomas B.C."/>
            <person name="Sharon I."/>
            <person name="Castelle C.J."/>
            <person name="Singh A."/>
            <person name="Wilkins M.J."/>
            <person name="Williams K.H."/>
            <person name="Banfield J.F."/>
        </authorList>
    </citation>
    <scope>NUCLEOTIDE SEQUENCE [LARGE SCALE GENOMIC DNA]</scope>
</reference>
<dbReference type="InterPro" id="IPR006641">
    <property type="entry name" value="YqgF/RNaseH-like_dom"/>
</dbReference>
<dbReference type="GO" id="GO:0000967">
    <property type="term" value="P:rRNA 5'-end processing"/>
    <property type="evidence" value="ECO:0007669"/>
    <property type="project" value="UniProtKB-UniRule"/>
</dbReference>
<dbReference type="PANTHER" id="PTHR33317">
    <property type="entry name" value="POLYNUCLEOTIDYL TRANSFERASE, RIBONUCLEASE H-LIKE SUPERFAMILY PROTEIN"/>
    <property type="match status" value="1"/>
</dbReference>
<organism evidence="7 8">
    <name type="scientific">candidate division CPR3 bacterium GW2011_GWF2_35_18</name>
    <dbReference type="NCBI Taxonomy" id="1618350"/>
    <lineage>
        <taxon>Bacteria</taxon>
        <taxon>Bacteria division CPR3</taxon>
    </lineage>
</organism>
<proteinExistence type="inferred from homology"/>
<dbReference type="EMBL" id="LBQB01000008">
    <property type="protein sequence ID" value="KKP69282.1"/>
    <property type="molecule type" value="Genomic_DNA"/>
</dbReference>
<dbReference type="Proteomes" id="UP000034581">
    <property type="component" value="Unassembled WGS sequence"/>
</dbReference>
<comment type="function">
    <text evidence="5">Could be a nuclease involved in processing of the 5'-end of pre-16S rRNA.</text>
</comment>
<evidence type="ECO:0000256" key="5">
    <source>
        <dbReference type="HAMAP-Rule" id="MF_00651"/>
    </source>
</evidence>
<name>A0A0G0EPQ3_UNCC3</name>
<protein>
    <recommendedName>
        <fullName evidence="5">Putative pre-16S rRNA nuclease</fullName>
        <ecNumber evidence="5">3.1.-.-</ecNumber>
    </recommendedName>
</protein>
<gene>
    <name evidence="7" type="ORF">UR67_C0008G0038</name>
</gene>
<sequence length="134" mass="14990">MNYLGIDFGEKKIGLSLSAGEIARPFLVLRVKSPELGIAEIKEICEEEEVEKIIVGFPESDKNSEIAAKIKQFAANLSQAINLPLVFQDETLTSYEALQKMIVSGKSMKKRRKEDAFAAAIILQDYLDKLKIKE</sequence>
<dbReference type="AlphaFoldDB" id="A0A0G0EPQ3"/>
<dbReference type="NCBIfam" id="TIGR00250">
    <property type="entry name" value="RNAse_H_YqgF"/>
    <property type="match status" value="1"/>
</dbReference>
<dbReference type="GO" id="GO:0016788">
    <property type="term" value="F:hydrolase activity, acting on ester bonds"/>
    <property type="evidence" value="ECO:0007669"/>
    <property type="project" value="UniProtKB-UniRule"/>
</dbReference>
<dbReference type="InterPro" id="IPR005227">
    <property type="entry name" value="YqgF"/>
</dbReference>
<dbReference type="GO" id="GO:0005737">
    <property type="term" value="C:cytoplasm"/>
    <property type="evidence" value="ECO:0007669"/>
    <property type="project" value="UniProtKB-SubCell"/>
</dbReference>
<evidence type="ECO:0000256" key="3">
    <source>
        <dbReference type="ARBA" id="ARBA00022722"/>
    </source>
</evidence>
<keyword evidence="4 5" id="KW-0378">Hydrolase</keyword>
<dbReference type="SMART" id="SM00732">
    <property type="entry name" value="YqgFc"/>
    <property type="match status" value="1"/>
</dbReference>
<dbReference type="STRING" id="1618350.UR67_C0008G0038"/>
<comment type="similarity">
    <text evidence="5">Belongs to the YqgF HJR family.</text>
</comment>
<comment type="subcellular location">
    <subcellularLocation>
        <location evidence="5">Cytoplasm</location>
    </subcellularLocation>
</comment>
<dbReference type="GO" id="GO:0004518">
    <property type="term" value="F:nuclease activity"/>
    <property type="evidence" value="ECO:0007669"/>
    <property type="project" value="UniProtKB-KW"/>
</dbReference>
<dbReference type="InterPro" id="IPR012337">
    <property type="entry name" value="RNaseH-like_sf"/>
</dbReference>
<dbReference type="PANTHER" id="PTHR33317:SF4">
    <property type="entry name" value="POLYNUCLEOTIDYL TRANSFERASE, RIBONUCLEASE H-LIKE SUPERFAMILY PROTEIN"/>
    <property type="match status" value="1"/>
</dbReference>
<feature type="domain" description="YqgF/RNase H-like" evidence="6">
    <location>
        <begin position="1"/>
        <end position="97"/>
    </location>
</feature>
<evidence type="ECO:0000256" key="1">
    <source>
        <dbReference type="ARBA" id="ARBA00022490"/>
    </source>
</evidence>
<evidence type="ECO:0000313" key="7">
    <source>
        <dbReference type="EMBL" id="KKP69282.1"/>
    </source>
</evidence>
<evidence type="ECO:0000259" key="6">
    <source>
        <dbReference type="SMART" id="SM00732"/>
    </source>
</evidence>
<comment type="caution">
    <text evidence="7">The sequence shown here is derived from an EMBL/GenBank/DDBJ whole genome shotgun (WGS) entry which is preliminary data.</text>
</comment>
<dbReference type="Gene3D" id="3.30.420.140">
    <property type="entry name" value="YqgF/RNase H-like domain"/>
    <property type="match status" value="1"/>
</dbReference>
<keyword evidence="3 5" id="KW-0540">Nuclease</keyword>
<dbReference type="EC" id="3.1.-.-" evidence="5"/>